<evidence type="ECO:0000313" key="2">
    <source>
        <dbReference type="Proteomes" id="UP000276133"/>
    </source>
</evidence>
<dbReference type="EMBL" id="REGN01006097">
    <property type="protein sequence ID" value="RNA10877.1"/>
    <property type="molecule type" value="Genomic_DNA"/>
</dbReference>
<evidence type="ECO:0000313" key="1">
    <source>
        <dbReference type="EMBL" id="RNA10877.1"/>
    </source>
</evidence>
<comment type="caution">
    <text evidence="1">The sequence shown here is derived from an EMBL/GenBank/DDBJ whole genome shotgun (WGS) entry which is preliminary data.</text>
</comment>
<sequence>MPIKRKIVTKFNQYLSLILLNTKIKEMVVYKKDASEALRFSLHHLMYHHRWSTLEHRRVRTIINSDMLICVQLESISIFKLNCKMDNFLKKTLHCITFFTPFHVGLHNLINVNIRKVAIFFWSKDDFKNNKKLYSIKNDMKIGLLCYLTFSYIQEMM</sequence>
<accession>A0A3M7QHF2</accession>
<reference evidence="1 2" key="1">
    <citation type="journal article" date="2018" name="Sci. Rep.">
        <title>Genomic signatures of local adaptation to the degree of environmental predictability in rotifers.</title>
        <authorList>
            <person name="Franch-Gras L."/>
            <person name="Hahn C."/>
            <person name="Garcia-Roger E.M."/>
            <person name="Carmona M.J."/>
            <person name="Serra M."/>
            <person name="Gomez A."/>
        </authorList>
    </citation>
    <scope>NUCLEOTIDE SEQUENCE [LARGE SCALE GENOMIC DNA]</scope>
    <source>
        <strain evidence="1">HYR1</strain>
    </source>
</reference>
<proteinExistence type="predicted"/>
<organism evidence="1 2">
    <name type="scientific">Brachionus plicatilis</name>
    <name type="common">Marine rotifer</name>
    <name type="synonym">Brachionus muelleri</name>
    <dbReference type="NCBI Taxonomy" id="10195"/>
    <lineage>
        <taxon>Eukaryota</taxon>
        <taxon>Metazoa</taxon>
        <taxon>Spiralia</taxon>
        <taxon>Gnathifera</taxon>
        <taxon>Rotifera</taxon>
        <taxon>Eurotatoria</taxon>
        <taxon>Monogononta</taxon>
        <taxon>Pseudotrocha</taxon>
        <taxon>Ploima</taxon>
        <taxon>Brachionidae</taxon>
        <taxon>Brachionus</taxon>
    </lineage>
</organism>
<dbReference type="AlphaFoldDB" id="A0A3M7QHF2"/>
<protein>
    <submittedName>
        <fullName evidence="1">Uncharacterized protein</fullName>
    </submittedName>
</protein>
<keyword evidence="2" id="KW-1185">Reference proteome</keyword>
<dbReference type="Proteomes" id="UP000276133">
    <property type="component" value="Unassembled WGS sequence"/>
</dbReference>
<gene>
    <name evidence="1" type="ORF">BpHYR1_017418</name>
</gene>
<name>A0A3M7QHF2_BRAPC</name>